<reference evidence="13 14" key="1">
    <citation type="journal article" date="2000" name="Arch. Microbiol.">
        <title>Rhodobaca bogoriensis gen. nov. and sp. nov., an alkaliphilic purple nonsulfur bacterium from African Rift Valley soda lakes.</title>
        <authorList>
            <person name="Milford A.D."/>
            <person name="Achenbach L.A."/>
            <person name="Jung D.O."/>
            <person name="Madigan M.T."/>
        </authorList>
    </citation>
    <scope>NUCLEOTIDE SEQUENCE [LARGE SCALE GENOMIC DNA]</scope>
    <source>
        <strain evidence="13 14">2376</strain>
    </source>
</reference>
<comment type="similarity">
    <text evidence="2 9">Belongs to the membrane fusion protein (MFP) (TC 8.A.1) family.</text>
</comment>
<evidence type="ECO:0000256" key="2">
    <source>
        <dbReference type="ARBA" id="ARBA00009477"/>
    </source>
</evidence>
<evidence type="ECO:0000259" key="12">
    <source>
        <dbReference type="Pfam" id="PF26002"/>
    </source>
</evidence>
<dbReference type="InterPro" id="IPR050739">
    <property type="entry name" value="MFP"/>
</dbReference>
<dbReference type="NCBIfam" id="TIGR01843">
    <property type="entry name" value="type_I_hlyD"/>
    <property type="match status" value="1"/>
</dbReference>
<proteinExistence type="inferred from homology"/>
<evidence type="ECO:0000256" key="4">
    <source>
        <dbReference type="ARBA" id="ARBA00022475"/>
    </source>
</evidence>
<gene>
    <name evidence="13" type="ORF">HUK65_11300</name>
</gene>
<dbReference type="InterPro" id="IPR058781">
    <property type="entry name" value="HH_AprE-like"/>
</dbReference>
<dbReference type="InterPro" id="IPR010129">
    <property type="entry name" value="T1SS_HlyD"/>
</dbReference>
<keyword evidence="10" id="KW-0175">Coiled coil</keyword>
<dbReference type="Pfam" id="PF25994">
    <property type="entry name" value="HH_AprE"/>
    <property type="match status" value="1"/>
</dbReference>
<evidence type="ECO:0000256" key="3">
    <source>
        <dbReference type="ARBA" id="ARBA00022448"/>
    </source>
</evidence>
<dbReference type="GO" id="GO:0005886">
    <property type="term" value="C:plasma membrane"/>
    <property type="evidence" value="ECO:0007669"/>
    <property type="project" value="UniProtKB-SubCell"/>
</dbReference>
<keyword evidence="14" id="KW-1185">Reference proteome</keyword>
<feature type="coiled-coil region" evidence="10">
    <location>
        <begin position="142"/>
        <end position="176"/>
    </location>
</feature>
<dbReference type="AlphaFoldDB" id="A0A7Z0KYQ5"/>
<dbReference type="PANTHER" id="PTHR30386">
    <property type="entry name" value="MEMBRANE FUSION SUBUNIT OF EMRAB-TOLC MULTIDRUG EFFLUX PUMP"/>
    <property type="match status" value="1"/>
</dbReference>
<keyword evidence="4 9" id="KW-1003">Cell membrane</keyword>
<keyword evidence="8 9" id="KW-0472">Membrane</keyword>
<evidence type="ECO:0000256" key="1">
    <source>
        <dbReference type="ARBA" id="ARBA00004377"/>
    </source>
</evidence>
<evidence type="ECO:0000259" key="11">
    <source>
        <dbReference type="Pfam" id="PF25994"/>
    </source>
</evidence>
<evidence type="ECO:0000256" key="7">
    <source>
        <dbReference type="ARBA" id="ARBA00022989"/>
    </source>
</evidence>
<evidence type="ECO:0000256" key="5">
    <source>
        <dbReference type="ARBA" id="ARBA00022519"/>
    </source>
</evidence>
<comment type="subcellular location">
    <subcellularLocation>
        <location evidence="1 9">Cell inner membrane</location>
        <topology evidence="1 9">Single-pass membrane protein</topology>
    </subcellularLocation>
</comment>
<keyword evidence="3 9" id="KW-0813">Transport</keyword>
<feature type="transmembrane region" description="Helical" evidence="9">
    <location>
        <begin position="12"/>
        <end position="32"/>
    </location>
</feature>
<evidence type="ECO:0000256" key="8">
    <source>
        <dbReference type="ARBA" id="ARBA00023136"/>
    </source>
</evidence>
<feature type="domain" description="AprE-like long alpha-helical hairpin" evidence="11">
    <location>
        <begin position="88"/>
        <end position="277"/>
    </location>
</feature>
<dbReference type="Proteomes" id="UP000529417">
    <property type="component" value="Unassembled WGS sequence"/>
</dbReference>
<evidence type="ECO:0000256" key="6">
    <source>
        <dbReference type="ARBA" id="ARBA00022692"/>
    </source>
</evidence>
<dbReference type="InterPro" id="IPR058982">
    <property type="entry name" value="Beta-barrel_AprE"/>
</dbReference>
<sequence length="432" mass="48707">MSGGGLSVRFPMLVGAVGIVLLLGGFGYWSFFTFISGAVTASGTVALLENRQIVQHLDGGIVSELNVREGQTVAQGDLLLRLDDTFLRTELSILEGELFGLQSRRIRLEAERDGAEEMRAPPPLEDARADDRRIAEAWQGNVQLFEARRETMLKQIEQLQNRQRQTEQQRTGVRAQHEAMDQQIEIIETELAALTSLVERGLSETPRLQAMRRDAAALAGQLGELEAKSAELAGRMVEIDMEILRMQIERREQAIAEIRELEVRENELLERRRAVLDRLSRLDIRAPVGGVIYDQKVFGPMAVTQPAEPIMYIVPQDRPLVIHAQVDPLHVDEVYVGQDVSLQFAALDQRTIPPIEGFVRRVSPDVFENPSTGQMFYLAEVDISPDQIDLLEGVRIVPGMPVDAFIRTGDRTPIRYLTQPLMDYFNRAFRER</sequence>
<dbReference type="Pfam" id="PF26002">
    <property type="entry name" value="Beta-barrel_AprE"/>
    <property type="match status" value="1"/>
</dbReference>
<name>A0A7Z0KYQ5_9RHOB</name>
<organism evidence="13 14">
    <name type="scientific">Rhabdonatronobacter sediminivivens</name>
    <dbReference type="NCBI Taxonomy" id="2743469"/>
    <lineage>
        <taxon>Bacteria</taxon>
        <taxon>Pseudomonadati</taxon>
        <taxon>Pseudomonadota</taxon>
        <taxon>Alphaproteobacteria</taxon>
        <taxon>Rhodobacterales</taxon>
        <taxon>Paracoccaceae</taxon>
        <taxon>Rhabdonatronobacter</taxon>
    </lineage>
</organism>
<dbReference type="PANTHER" id="PTHR30386:SF17">
    <property type="entry name" value="ALKALINE PROTEASE SECRETION PROTEIN APRE"/>
    <property type="match status" value="1"/>
</dbReference>
<accession>A0A7Z0KYQ5</accession>
<evidence type="ECO:0000256" key="9">
    <source>
        <dbReference type="RuleBase" id="RU365093"/>
    </source>
</evidence>
<dbReference type="Gene3D" id="2.40.30.170">
    <property type="match status" value="1"/>
</dbReference>
<evidence type="ECO:0000256" key="10">
    <source>
        <dbReference type="SAM" id="Coils"/>
    </source>
</evidence>
<protein>
    <recommendedName>
        <fullName evidence="9">Membrane fusion protein (MFP) family protein</fullName>
    </recommendedName>
</protein>
<dbReference type="GO" id="GO:0015031">
    <property type="term" value="P:protein transport"/>
    <property type="evidence" value="ECO:0007669"/>
    <property type="project" value="InterPro"/>
</dbReference>
<keyword evidence="5 9" id="KW-0997">Cell inner membrane</keyword>
<evidence type="ECO:0000313" key="13">
    <source>
        <dbReference type="EMBL" id="NYS25579.1"/>
    </source>
</evidence>
<feature type="coiled-coil region" evidence="10">
    <location>
        <begin position="208"/>
        <end position="278"/>
    </location>
</feature>
<keyword evidence="6 9" id="KW-0812">Transmembrane</keyword>
<feature type="domain" description="AprE-like beta-barrel" evidence="12">
    <location>
        <begin position="320"/>
        <end position="409"/>
    </location>
</feature>
<evidence type="ECO:0000313" key="14">
    <source>
        <dbReference type="Proteomes" id="UP000529417"/>
    </source>
</evidence>
<dbReference type="PRINTS" id="PR01490">
    <property type="entry name" value="RTXTOXIND"/>
</dbReference>
<dbReference type="Gene3D" id="2.40.50.100">
    <property type="match status" value="1"/>
</dbReference>
<dbReference type="EMBL" id="JACBXS010000021">
    <property type="protein sequence ID" value="NYS25579.1"/>
    <property type="molecule type" value="Genomic_DNA"/>
</dbReference>
<comment type="caution">
    <text evidence="13">The sequence shown here is derived from an EMBL/GenBank/DDBJ whole genome shotgun (WGS) entry which is preliminary data.</text>
</comment>
<keyword evidence="7 9" id="KW-1133">Transmembrane helix</keyword>